<evidence type="ECO:0000256" key="2">
    <source>
        <dbReference type="ARBA" id="ARBA00022679"/>
    </source>
</evidence>
<sequence length="251" mass="27898">MSDGVTEQVKKFLFKSIVNRTSEGDLESLEVLIPELANALVVLSSTAEDGEIEVRISQLQASYSSYTWPSAPVLAWFLWEHRRELPGKHIVELGCGTSLPGIVAAKCGAAVTLTDSASLPKSLQHAKRCCEVNNLTPNQVRVLGLTWGLFLGNIFSLGPVDLLLGSDCFYEPSVFEDIIVTVAYLLEKNPNAKFLCTYQERSADWSIEHLLHKWRLQCEQIPINNIGAESGVDINELMHDHTIHLLQITRL</sequence>
<evidence type="ECO:0000256" key="3">
    <source>
        <dbReference type="ARBA" id="ARBA00022691"/>
    </source>
</evidence>
<dbReference type="GO" id="GO:0005737">
    <property type="term" value="C:cytoplasm"/>
    <property type="evidence" value="ECO:0007669"/>
    <property type="project" value="TreeGrafter"/>
</dbReference>
<keyword evidence="1" id="KW-0489">Methyltransferase</keyword>
<dbReference type="GO" id="GO:0005634">
    <property type="term" value="C:nucleus"/>
    <property type="evidence" value="ECO:0007669"/>
    <property type="project" value="TreeGrafter"/>
</dbReference>
<dbReference type="AlphaFoldDB" id="A0A7R9PBR5"/>
<evidence type="ECO:0000256" key="1">
    <source>
        <dbReference type="ARBA" id="ARBA00022603"/>
    </source>
</evidence>
<keyword evidence="3" id="KW-0949">S-adenosyl-L-methionine</keyword>
<reference evidence="5" key="1">
    <citation type="submission" date="2020-11" db="EMBL/GenBank/DDBJ databases">
        <authorList>
            <person name="Tran Van P."/>
        </authorList>
    </citation>
    <scope>NUCLEOTIDE SEQUENCE</scope>
</reference>
<proteinExistence type="inferred from homology"/>
<dbReference type="Gene3D" id="3.40.50.150">
    <property type="entry name" value="Vaccinia Virus protein VP39"/>
    <property type="match status" value="1"/>
</dbReference>
<dbReference type="SUPFAM" id="SSF53335">
    <property type="entry name" value="S-adenosyl-L-methionine-dependent methyltransferases"/>
    <property type="match status" value="1"/>
</dbReference>
<keyword evidence="2" id="KW-0808">Transferase</keyword>
<name>A0A7R9PBR5_TIMCA</name>
<accession>A0A7R9PBR5</accession>
<dbReference type="GO" id="GO:0032259">
    <property type="term" value="P:methylation"/>
    <property type="evidence" value="ECO:0007669"/>
    <property type="project" value="UniProtKB-KW"/>
</dbReference>
<dbReference type="EMBL" id="OE184989">
    <property type="protein sequence ID" value="CAD7577024.1"/>
    <property type="molecule type" value="Genomic_DNA"/>
</dbReference>
<protein>
    <submittedName>
        <fullName evidence="5">(California timema) hypothetical protein</fullName>
    </submittedName>
</protein>
<dbReference type="InterPro" id="IPR029063">
    <property type="entry name" value="SAM-dependent_MTases_sf"/>
</dbReference>
<dbReference type="GO" id="GO:0008168">
    <property type="term" value="F:methyltransferase activity"/>
    <property type="evidence" value="ECO:0007669"/>
    <property type="project" value="UniProtKB-KW"/>
</dbReference>
<comment type="similarity">
    <text evidence="4">Belongs to the methyltransferase superfamily. METTL23 family.</text>
</comment>
<dbReference type="PANTHER" id="PTHR14614:SF164">
    <property type="entry name" value="HISTONE-ARGININE METHYLTRANSFERASE METTL23"/>
    <property type="match status" value="1"/>
</dbReference>
<dbReference type="PANTHER" id="PTHR14614">
    <property type="entry name" value="HEPATOCELLULAR CARCINOMA-ASSOCIATED ANTIGEN"/>
    <property type="match status" value="1"/>
</dbReference>
<evidence type="ECO:0000256" key="4">
    <source>
        <dbReference type="ARBA" id="ARBA00043988"/>
    </source>
</evidence>
<dbReference type="Pfam" id="PF10294">
    <property type="entry name" value="Methyltransf_16"/>
    <property type="match status" value="1"/>
</dbReference>
<evidence type="ECO:0000313" key="5">
    <source>
        <dbReference type="EMBL" id="CAD7577024.1"/>
    </source>
</evidence>
<dbReference type="InterPro" id="IPR019410">
    <property type="entry name" value="Methyltransf_16"/>
</dbReference>
<gene>
    <name evidence="5" type="ORF">TCMB3V08_LOCUS9580</name>
</gene>
<organism evidence="5">
    <name type="scientific">Timema californicum</name>
    <name type="common">California timema</name>
    <name type="synonym">Walking stick</name>
    <dbReference type="NCBI Taxonomy" id="61474"/>
    <lineage>
        <taxon>Eukaryota</taxon>
        <taxon>Metazoa</taxon>
        <taxon>Ecdysozoa</taxon>
        <taxon>Arthropoda</taxon>
        <taxon>Hexapoda</taxon>
        <taxon>Insecta</taxon>
        <taxon>Pterygota</taxon>
        <taxon>Neoptera</taxon>
        <taxon>Polyneoptera</taxon>
        <taxon>Phasmatodea</taxon>
        <taxon>Timematodea</taxon>
        <taxon>Timematoidea</taxon>
        <taxon>Timematidae</taxon>
        <taxon>Timema</taxon>
    </lineage>
</organism>